<name>A0A1Z5RIL7_SORBI</name>
<dbReference type="Gramene" id="OQU83620">
    <property type="protein sequence ID" value="OQU83620"/>
    <property type="gene ID" value="SORBI_3005G146666"/>
</dbReference>
<dbReference type="InterPro" id="IPR006459">
    <property type="entry name" value="CASP/CASPL"/>
</dbReference>
<evidence type="ECO:0000256" key="8">
    <source>
        <dbReference type="RuleBase" id="RU361233"/>
    </source>
</evidence>
<keyword evidence="5 8" id="KW-0812">Transmembrane</keyword>
<evidence type="ECO:0000256" key="2">
    <source>
        <dbReference type="ARBA" id="ARBA00007651"/>
    </source>
</evidence>
<dbReference type="InParanoid" id="A0A1Z5RIL7"/>
<keyword evidence="11" id="KW-1185">Reference proteome</keyword>
<reference evidence="11" key="2">
    <citation type="journal article" date="2018" name="Plant J.">
        <title>The Sorghum bicolor reference genome: improved assembly, gene annotations, a transcriptome atlas, and signatures of genome organization.</title>
        <authorList>
            <person name="McCormick R.F."/>
            <person name="Truong S.K."/>
            <person name="Sreedasyam A."/>
            <person name="Jenkins J."/>
            <person name="Shu S."/>
            <person name="Sims D."/>
            <person name="Kennedy M."/>
            <person name="Amirebrahimi M."/>
            <person name="Weers B.D."/>
            <person name="McKinley B."/>
            <person name="Mattison A."/>
            <person name="Morishige D.T."/>
            <person name="Grimwood J."/>
            <person name="Schmutz J."/>
            <person name="Mullet J.E."/>
        </authorList>
    </citation>
    <scope>NUCLEOTIDE SEQUENCE [LARGE SCALE GENOMIC DNA]</scope>
    <source>
        <strain evidence="11">cv. BTx623</strain>
    </source>
</reference>
<accession>A0A1Z5RIL7</accession>
<proteinExistence type="inferred from homology"/>
<protein>
    <recommendedName>
        <fullName evidence="8">CASP-like protein</fullName>
    </recommendedName>
</protein>
<reference evidence="10 11" key="1">
    <citation type="journal article" date="2009" name="Nature">
        <title>The Sorghum bicolor genome and the diversification of grasses.</title>
        <authorList>
            <person name="Paterson A.H."/>
            <person name="Bowers J.E."/>
            <person name="Bruggmann R."/>
            <person name="Dubchak I."/>
            <person name="Grimwood J."/>
            <person name="Gundlach H."/>
            <person name="Haberer G."/>
            <person name="Hellsten U."/>
            <person name="Mitros T."/>
            <person name="Poliakov A."/>
            <person name="Schmutz J."/>
            <person name="Spannagl M."/>
            <person name="Tang H."/>
            <person name="Wang X."/>
            <person name="Wicker T."/>
            <person name="Bharti A.K."/>
            <person name="Chapman J."/>
            <person name="Feltus F.A."/>
            <person name="Gowik U."/>
            <person name="Grigoriev I.V."/>
            <person name="Lyons E."/>
            <person name="Maher C.A."/>
            <person name="Martis M."/>
            <person name="Narechania A."/>
            <person name="Otillar R.P."/>
            <person name="Penning B.W."/>
            <person name="Salamov A.A."/>
            <person name="Wang Y."/>
            <person name="Zhang L."/>
            <person name="Carpita N.C."/>
            <person name="Freeling M."/>
            <person name="Gingle A.R."/>
            <person name="Hash C.T."/>
            <person name="Keller B."/>
            <person name="Klein P."/>
            <person name="Kresovich S."/>
            <person name="McCann M.C."/>
            <person name="Ming R."/>
            <person name="Peterson D.G."/>
            <person name="Mehboob-ur-Rahman"/>
            <person name="Ware D."/>
            <person name="Westhoff P."/>
            <person name="Mayer K.F."/>
            <person name="Messing J."/>
            <person name="Rokhsar D.S."/>
        </authorList>
    </citation>
    <scope>NUCLEOTIDE SEQUENCE [LARGE SCALE GENOMIC DNA]</scope>
    <source>
        <strain evidence="11">cv. BTx623</strain>
    </source>
</reference>
<evidence type="ECO:0000256" key="4">
    <source>
        <dbReference type="ARBA" id="ARBA00022475"/>
    </source>
</evidence>
<dbReference type="AlphaFoldDB" id="A0A1Z5RIL7"/>
<dbReference type="OMA" id="YGFPITV"/>
<feature type="transmembrane region" description="Helical" evidence="8">
    <location>
        <begin position="96"/>
        <end position="121"/>
    </location>
</feature>
<dbReference type="GO" id="GO:0005886">
    <property type="term" value="C:plasma membrane"/>
    <property type="evidence" value="ECO:0007669"/>
    <property type="project" value="UniProtKB-SubCell"/>
</dbReference>
<feature type="transmembrane region" description="Helical" evidence="8">
    <location>
        <begin position="57"/>
        <end position="84"/>
    </location>
</feature>
<evidence type="ECO:0000313" key="11">
    <source>
        <dbReference type="Proteomes" id="UP000000768"/>
    </source>
</evidence>
<comment type="subcellular location">
    <subcellularLocation>
        <location evidence="1 8">Cell membrane</location>
        <topology evidence="1 8">Multi-pass membrane protein</topology>
    </subcellularLocation>
</comment>
<evidence type="ECO:0000256" key="3">
    <source>
        <dbReference type="ARBA" id="ARBA00011489"/>
    </source>
</evidence>
<evidence type="ECO:0000256" key="1">
    <source>
        <dbReference type="ARBA" id="ARBA00004651"/>
    </source>
</evidence>
<evidence type="ECO:0000256" key="7">
    <source>
        <dbReference type="ARBA" id="ARBA00023136"/>
    </source>
</evidence>
<gene>
    <name evidence="10" type="ORF">SORBI_3005G146666</name>
</gene>
<feature type="domain" description="Casparian strip membrane protein" evidence="9">
    <location>
        <begin position="7"/>
        <end position="154"/>
    </location>
</feature>
<keyword evidence="4 8" id="KW-1003">Cell membrane</keyword>
<comment type="subunit">
    <text evidence="3 8">Homodimer and heterodimers.</text>
</comment>
<evidence type="ECO:0000259" key="9">
    <source>
        <dbReference type="Pfam" id="PF04535"/>
    </source>
</evidence>
<evidence type="ECO:0000256" key="5">
    <source>
        <dbReference type="ARBA" id="ARBA00022692"/>
    </source>
</evidence>
<sequence>MAAFSERALAAVSLALRVLTLLLLIASLIIMVTDKIYVGPFSAVEDPPNFTFRDRLAYRYVVSAAVIGCAYTLLVLPFAVIHLAQGRKIGRGGATVVLIFTDVVFAILIATGAAAGLGLTVETIQRLAKFMNSDSKKFLNMVDLSCGLMLGATVCMVFMITISAHSLI</sequence>
<comment type="similarity">
    <text evidence="2 8">Belongs to the Casparian strip membrane proteins (CASP) family.</text>
</comment>
<keyword evidence="7 8" id="KW-0472">Membrane</keyword>
<dbReference type="Pfam" id="PF04535">
    <property type="entry name" value="CASP_dom"/>
    <property type="match status" value="1"/>
</dbReference>
<dbReference type="PANTHER" id="PTHR33573:SF63">
    <property type="entry name" value="CASP-LIKE PROTEIN"/>
    <property type="match status" value="1"/>
</dbReference>
<dbReference type="OrthoDB" id="685197at2759"/>
<evidence type="ECO:0000313" key="10">
    <source>
        <dbReference type="EMBL" id="OQU83620.1"/>
    </source>
</evidence>
<dbReference type="NCBIfam" id="TIGR01569">
    <property type="entry name" value="A_tha_TIGR01569"/>
    <property type="match status" value="1"/>
</dbReference>
<keyword evidence="6 8" id="KW-1133">Transmembrane helix</keyword>
<dbReference type="InterPro" id="IPR006702">
    <property type="entry name" value="CASP_dom"/>
</dbReference>
<dbReference type="EMBL" id="CM000764">
    <property type="protein sequence ID" value="OQU83620.1"/>
    <property type="molecule type" value="Genomic_DNA"/>
</dbReference>
<evidence type="ECO:0000256" key="6">
    <source>
        <dbReference type="ARBA" id="ARBA00022989"/>
    </source>
</evidence>
<dbReference type="PANTHER" id="PTHR33573">
    <property type="entry name" value="CASP-LIKE PROTEIN 4A4"/>
    <property type="match status" value="1"/>
</dbReference>
<dbReference type="Proteomes" id="UP000000768">
    <property type="component" value="Chromosome 5"/>
</dbReference>
<feature type="transmembrane region" description="Helical" evidence="8">
    <location>
        <begin position="12"/>
        <end position="32"/>
    </location>
</feature>
<feature type="transmembrane region" description="Helical" evidence="8">
    <location>
        <begin position="141"/>
        <end position="162"/>
    </location>
</feature>
<organism evidence="10 11">
    <name type="scientific">Sorghum bicolor</name>
    <name type="common">Sorghum</name>
    <name type="synonym">Sorghum vulgare</name>
    <dbReference type="NCBI Taxonomy" id="4558"/>
    <lineage>
        <taxon>Eukaryota</taxon>
        <taxon>Viridiplantae</taxon>
        <taxon>Streptophyta</taxon>
        <taxon>Embryophyta</taxon>
        <taxon>Tracheophyta</taxon>
        <taxon>Spermatophyta</taxon>
        <taxon>Magnoliopsida</taxon>
        <taxon>Liliopsida</taxon>
        <taxon>Poales</taxon>
        <taxon>Poaceae</taxon>
        <taxon>PACMAD clade</taxon>
        <taxon>Panicoideae</taxon>
        <taxon>Andropogonodae</taxon>
        <taxon>Andropogoneae</taxon>
        <taxon>Sorghinae</taxon>
        <taxon>Sorghum</taxon>
    </lineage>
</organism>